<dbReference type="GO" id="GO:0009252">
    <property type="term" value="P:peptidoglycan biosynthetic process"/>
    <property type="evidence" value="ECO:0007669"/>
    <property type="project" value="UniProtKB-KW"/>
</dbReference>
<feature type="chain" id="PRO_5016380621" evidence="11">
    <location>
        <begin position="23"/>
        <end position="304"/>
    </location>
</feature>
<dbReference type="SUPFAM" id="SSF56601">
    <property type="entry name" value="beta-lactamase/transpeptidase-like"/>
    <property type="match status" value="1"/>
</dbReference>
<dbReference type="PANTHER" id="PTHR21581:SF33">
    <property type="entry name" value="D-ALANYL-D-ALANINE CARBOXYPEPTIDASE DACB"/>
    <property type="match status" value="1"/>
</dbReference>
<evidence type="ECO:0000256" key="2">
    <source>
        <dbReference type="ARBA" id="ARBA00022729"/>
    </source>
</evidence>
<keyword evidence="6" id="KW-0961">Cell wall biogenesis/degradation</keyword>
<keyword evidence="5" id="KW-0573">Peptidoglycan synthesis</keyword>
<keyword evidence="3" id="KW-0378">Hydrolase</keyword>
<evidence type="ECO:0000259" key="12">
    <source>
        <dbReference type="Pfam" id="PF00768"/>
    </source>
</evidence>
<feature type="signal peptide" evidence="11">
    <location>
        <begin position="1"/>
        <end position="22"/>
    </location>
</feature>
<dbReference type="InterPro" id="IPR012338">
    <property type="entry name" value="Beta-lactam/transpept-like"/>
</dbReference>
<dbReference type="Proteomes" id="UP000245802">
    <property type="component" value="Chromosome"/>
</dbReference>
<name>A0A2Z3GQ54_9BACT</name>
<feature type="domain" description="Peptidase S11 D-alanyl-D-alanine carboxypeptidase A N-terminal" evidence="12">
    <location>
        <begin position="42"/>
        <end position="280"/>
    </location>
</feature>
<dbReference type="PANTHER" id="PTHR21581">
    <property type="entry name" value="D-ALANYL-D-ALANINE CARBOXYPEPTIDASE"/>
    <property type="match status" value="1"/>
</dbReference>
<gene>
    <name evidence="13" type="ORF">C1280_02295</name>
</gene>
<dbReference type="EMBL" id="CP025958">
    <property type="protein sequence ID" value="AWM35953.1"/>
    <property type="molecule type" value="Genomic_DNA"/>
</dbReference>
<proteinExistence type="inferred from homology"/>
<evidence type="ECO:0000256" key="7">
    <source>
        <dbReference type="PIRSR" id="PIRSR618044-1"/>
    </source>
</evidence>
<feature type="active site" evidence="7">
    <location>
        <position position="134"/>
    </location>
</feature>
<dbReference type="KEGG" id="gog:C1280_02295"/>
<dbReference type="GO" id="GO:0006508">
    <property type="term" value="P:proteolysis"/>
    <property type="evidence" value="ECO:0007669"/>
    <property type="project" value="InterPro"/>
</dbReference>
<evidence type="ECO:0000313" key="14">
    <source>
        <dbReference type="Proteomes" id="UP000245802"/>
    </source>
</evidence>
<keyword evidence="13" id="KW-0121">Carboxypeptidase</keyword>
<dbReference type="InterPro" id="IPR018044">
    <property type="entry name" value="Peptidase_S11"/>
</dbReference>
<evidence type="ECO:0000256" key="10">
    <source>
        <dbReference type="SAM" id="MobiDB-lite"/>
    </source>
</evidence>
<evidence type="ECO:0000256" key="3">
    <source>
        <dbReference type="ARBA" id="ARBA00022801"/>
    </source>
</evidence>
<dbReference type="GO" id="GO:0071555">
    <property type="term" value="P:cell wall organization"/>
    <property type="evidence" value="ECO:0007669"/>
    <property type="project" value="UniProtKB-KW"/>
</dbReference>
<dbReference type="InterPro" id="IPR001967">
    <property type="entry name" value="Peptidase_S11_N"/>
</dbReference>
<feature type="region of interest" description="Disordered" evidence="10">
    <location>
        <begin position="20"/>
        <end position="39"/>
    </location>
</feature>
<comment type="similarity">
    <text evidence="1 9">Belongs to the peptidase S11 family.</text>
</comment>
<evidence type="ECO:0000313" key="13">
    <source>
        <dbReference type="EMBL" id="AWM35953.1"/>
    </source>
</evidence>
<accession>A0A2Z3GQ54</accession>
<organism evidence="13 14">
    <name type="scientific">Gemmata obscuriglobus</name>
    <dbReference type="NCBI Taxonomy" id="114"/>
    <lineage>
        <taxon>Bacteria</taxon>
        <taxon>Pseudomonadati</taxon>
        <taxon>Planctomycetota</taxon>
        <taxon>Planctomycetia</taxon>
        <taxon>Gemmatales</taxon>
        <taxon>Gemmataceae</taxon>
        <taxon>Gemmata</taxon>
    </lineage>
</organism>
<keyword evidence="4" id="KW-0133">Cell shape</keyword>
<evidence type="ECO:0000256" key="11">
    <source>
        <dbReference type="SAM" id="SignalP"/>
    </source>
</evidence>
<keyword evidence="13" id="KW-0645">Protease</keyword>
<dbReference type="Gene3D" id="3.40.710.10">
    <property type="entry name" value="DD-peptidase/beta-lactamase superfamily"/>
    <property type="match status" value="1"/>
</dbReference>
<feature type="active site" description="Proton acceptor" evidence="7">
    <location>
        <position position="77"/>
    </location>
</feature>
<evidence type="ECO:0000256" key="5">
    <source>
        <dbReference type="ARBA" id="ARBA00022984"/>
    </source>
</evidence>
<protein>
    <submittedName>
        <fullName evidence="13">D-alanyl-D-alanine carboxypeptidase</fullName>
    </submittedName>
</protein>
<feature type="binding site" evidence="8">
    <location>
        <position position="251"/>
    </location>
    <ligand>
        <name>substrate</name>
    </ligand>
</feature>
<feature type="active site" description="Acyl-ester intermediate" evidence="7">
    <location>
        <position position="74"/>
    </location>
</feature>
<dbReference type="OrthoDB" id="9791132at2"/>
<evidence type="ECO:0000256" key="9">
    <source>
        <dbReference type="RuleBase" id="RU004016"/>
    </source>
</evidence>
<dbReference type="GO" id="GO:0008360">
    <property type="term" value="P:regulation of cell shape"/>
    <property type="evidence" value="ECO:0007669"/>
    <property type="project" value="UniProtKB-KW"/>
</dbReference>
<evidence type="ECO:0000256" key="4">
    <source>
        <dbReference type="ARBA" id="ARBA00022960"/>
    </source>
</evidence>
<sequence length="304" mass="32443">MNTLIRSIALAALAATAGLTHAQPPEEKPLPPKVPAEKVGGPPVVSAKGWAVADGKTGKVLWGGNEKDPLPIASTTKIMTAYIVLKLAAEDAKVLDEVLTFSEAADKVVGSSSDLKAGDKVAVRELLYGLLLPSGNDAAHAFAEHFGPRFKSVGKEQDPVASFVAQMNATAKALKMGETNYLDPHGLTRNVASPRDLVTLAFHAMKDPAFAKYVQTRRHKCTVTDKDGNAREVTWNNTNKLLDIEGYEGIKTGTTTAAGACLVSCGTLNGDRLIVVALGSTSSDNRYTDSRNLYRWAWAERAKK</sequence>
<evidence type="ECO:0000256" key="8">
    <source>
        <dbReference type="PIRSR" id="PIRSR618044-2"/>
    </source>
</evidence>
<evidence type="ECO:0000256" key="1">
    <source>
        <dbReference type="ARBA" id="ARBA00007164"/>
    </source>
</evidence>
<keyword evidence="14" id="KW-1185">Reference proteome</keyword>
<evidence type="ECO:0000256" key="6">
    <source>
        <dbReference type="ARBA" id="ARBA00023316"/>
    </source>
</evidence>
<dbReference type="GO" id="GO:0009002">
    <property type="term" value="F:serine-type D-Ala-D-Ala carboxypeptidase activity"/>
    <property type="evidence" value="ECO:0007669"/>
    <property type="project" value="InterPro"/>
</dbReference>
<dbReference type="AlphaFoldDB" id="A0A2Z3GQ54"/>
<keyword evidence="2 11" id="KW-0732">Signal</keyword>
<reference evidence="13 14" key="1">
    <citation type="submission" date="2018-01" db="EMBL/GenBank/DDBJ databases">
        <title>G. obscuriglobus.</title>
        <authorList>
            <person name="Franke J."/>
            <person name="Blomberg W."/>
            <person name="Selmecki A."/>
        </authorList>
    </citation>
    <scope>NUCLEOTIDE SEQUENCE [LARGE SCALE GENOMIC DNA]</scope>
    <source>
        <strain evidence="13 14">DSM 5831</strain>
    </source>
</reference>
<dbReference type="RefSeq" id="WP_109570752.1">
    <property type="nucleotide sequence ID" value="NZ_CP025958.1"/>
</dbReference>
<dbReference type="PRINTS" id="PR00725">
    <property type="entry name" value="DADACBPTASE1"/>
</dbReference>
<dbReference type="Pfam" id="PF00768">
    <property type="entry name" value="Peptidase_S11"/>
    <property type="match status" value="1"/>
</dbReference>